<dbReference type="Proteomes" id="UP000054007">
    <property type="component" value="Unassembled WGS sequence"/>
</dbReference>
<dbReference type="Gene3D" id="1.20.1280.50">
    <property type="match status" value="1"/>
</dbReference>
<feature type="compositionally biased region" description="Low complexity" evidence="1">
    <location>
        <begin position="36"/>
        <end position="47"/>
    </location>
</feature>
<dbReference type="OrthoDB" id="2322499at2759"/>
<dbReference type="SMART" id="SM00256">
    <property type="entry name" value="FBOX"/>
    <property type="match status" value="1"/>
</dbReference>
<dbReference type="EMBL" id="KN880521">
    <property type="protein sequence ID" value="KIY67640.1"/>
    <property type="molecule type" value="Genomic_DNA"/>
</dbReference>
<feature type="compositionally biased region" description="Basic residues" evidence="1">
    <location>
        <begin position="1"/>
        <end position="16"/>
    </location>
</feature>
<feature type="compositionally biased region" description="Basic residues" evidence="1">
    <location>
        <begin position="50"/>
        <end position="66"/>
    </location>
</feature>
<keyword evidence="4" id="KW-1185">Reference proteome</keyword>
<evidence type="ECO:0000313" key="3">
    <source>
        <dbReference type="EMBL" id="KIY67640.1"/>
    </source>
</evidence>
<dbReference type="PROSITE" id="PS50181">
    <property type="entry name" value="FBOX"/>
    <property type="match status" value="1"/>
</dbReference>
<accession>A0A0D7BBL6</accession>
<evidence type="ECO:0000259" key="2">
    <source>
        <dbReference type="PROSITE" id="PS50181"/>
    </source>
</evidence>
<sequence>MAHPTRSLRARKKPKVTVKTSDDEAWQDSMDSPTASSSDESQFSESSTAAKKKPVSKKTANKKTVKKNTEAFKHVRGRRGLLGAVNDMPEDIIYEIFSWLEPRDLLHLSRTSKDTRAFLMARRAEHIWRIARTNVEGLPPIPDTLSEPAYANLMFDSHCHECLQPKAMHVDWQSFVRVCKRCLKESEIFTTERAGEVRDHRVMNLLWDYAPRIRLPLAKRVMIENNWHIDNWLKLKDELEEIIGSGSDTKLADWRAKRQRMMKDAEALESFIARRGQQRKEDLTDLRRQRREAIIEKLSSLGWGEELKTNTRDLLSSHKSVNQPRALTQRIWNNIETDLLEFMKTTQEARLLVQKENAIKTRLANIRAFYHTFIGSQLEEVVFPPISDVVHSSPFHELIFETPFHLTIERETFVDALEANIPSIAKDWREVNTLALQEKLRLAGRPTDLSLAVSLFRCTGCRLIVPFSAALQHSCCSLEPWTMRYDQEDFRYNIAKLSVHPLLDVVRRVIECCGLDAETATMEDMDRADVFLTCAVCNKRGSKRDWVSAENPTTWAMRWITAVDHWHPDDKDGSPEYSLLTDPKHVKKARLLEAARLETMGTGVCKLCKHVCRPMDWVAAEKHLLEAHNIEAEAEDAVPIKHWRLPLKNSRTGPNDVHNVGRADLEIPYG</sequence>
<dbReference type="AlphaFoldDB" id="A0A0D7BBL6"/>
<feature type="region of interest" description="Disordered" evidence="1">
    <location>
        <begin position="1"/>
        <end position="67"/>
    </location>
</feature>
<name>A0A0D7BBL6_9AGAR</name>
<dbReference type="Pfam" id="PF00646">
    <property type="entry name" value="F-box"/>
    <property type="match status" value="1"/>
</dbReference>
<evidence type="ECO:0000256" key="1">
    <source>
        <dbReference type="SAM" id="MobiDB-lite"/>
    </source>
</evidence>
<proteinExistence type="predicted"/>
<organism evidence="3 4">
    <name type="scientific">Cylindrobasidium torrendii FP15055 ss-10</name>
    <dbReference type="NCBI Taxonomy" id="1314674"/>
    <lineage>
        <taxon>Eukaryota</taxon>
        <taxon>Fungi</taxon>
        <taxon>Dikarya</taxon>
        <taxon>Basidiomycota</taxon>
        <taxon>Agaricomycotina</taxon>
        <taxon>Agaricomycetes</taxon>
        <taxon>Agaricomycetidae</taxon>
        <taxon>Agaricales</taxon>
        <taxon>Marasmiineae</taxon>
        <taxon>Physalacriaceae</taxon>
        <taxon>Cylindrobasidium</taxon>
    </lineage>
</organism>
<evidence type="ECO:0000313" key="4">
    <source>
        <dbReference type="Proteomes" id="UP000054007"/>
    </source>
</evidence>
<dbReference type="InterPro" id="IPR036047">
    <property type="entry name" value="F-box-like_dom_sf"/>
</dbReference>
<gene>
    <name evidence="3" type="ORF">CYLTODRAFT_454290</name>
</gene>
<dbReference type="CDD" id="cd09917">
    <property type="entry name" value="F-box_SF"/>
    <property type="match status" value="1"/>
</dbReference>
<dbReference type="SUPFAM" id="SSF81383">
    <property type="entry name" value="F-box domain"/>
    <property type="match status" value="1"/>
</dbReference>
<protein>
    <recommendedName>
        <fullName evidence="2">F-box domain-containing protein</fullName>
    </recommendedName>
</protein>
<reference evidence="3 4" key="1">
    <citation type="journal article" date="2015" name="Fungal Genet. Biol.">
        <title>Evolution of novel wood decay mechanisms in Agaricales revealed by the genome sequences of Fistulina hepatica and Cylindrobasidium torrendii.</title>
        <authorList>
            <person name="Floudas D."/>
            <person name="Held B.W."/>
            <person name="Riley R."/>
            <person name="Nagy L.G."/>
            <person name="Koehler G."/>
            <person name="Ransdell A.S."/>
            <person name="Younus H."/>
            <person name="Chow J."/>
            <person name="Chiniquy J."/>
            <person name="Lipzen A."/>
            <person name="Tritt A."/>
            <person name="Sun H."/>
            <person name="Haridas S."/>
            <person name="LaButti K."/>
            <person name="Ohm R.A."/>
            <person name="Kues U."/>
            <person name="Blanchette R.A."/>
            <person name="Grigoriev I.V."/>
            <person name="Minto R.E."/>
            <person name="Hibbett D.S."/>
        </authorList>
    </citation>
    <scope>NUCLEOTIDE SEQUENCE [LARGE SCALE GENOMIC DNA]</scope>
    <source>
        <strain evidence="3 4">FP15055 ss-10</strain>
    </source>
</reference>
<dbReference type="STRING" id="1314674.A0A0D7BBL6"/>
<feature type="domain" description="F-box" evidence="2">
    <location>
        <begin position="82"/>
        <end position="131"/>
    </location>
</feature>
<dbReference type="InterPro" id="IPR001810">
    <property type="entry name" value="F-box_dom"/>
</dbReference>